<dbReference type="Pfam" id="PF00990">
    <property type="entry name" value="GGDEF"/>
    <property type="match status" value="1"/>
</dbReference>
<accession>A0A4R1BGR6</accession>
<proteinExistence type="predicted"/>
<dbReference type="PANTHER" id="PTHR45138:SF9">
    <property type="entry name" value="DIGUANYLATE CYCLASE DGCM-RELATED"/>
    <property type="match status" value="1"/>
</dbReference>
<evidence type="ECO:0000313" key="5">
    <source>
        <dbReference type="Proteomes" id="UP000295244"/>
    </source>
</evidence>
<dbReference type="InterPro" id="IPR001789">
    <property type="entry name" value="Sig_transdc_resp-reg_receiver"/>
</dbReference>
<dbReference type="Proteomes" id="UP000295244">
    <property type="component" value="Unassembled WGS sequence"/>
</dbReference>
<dbReference type="SUPFAM" id="SSF55073">
    <property type="entry name" value="Nucleotide cyclase"/>
    <property type="match status" value="1"/>
</dbReference>
<feature type="modified residue" description="4-aspartylphosphate" evidence="1">
    <location>
        <position position="51"/>
    </location>
</feature>
<dbReference type="GO" id="GO:0000160">
    <property type="term" value="P:phosphorelay signal transduction system"/>
    <property type="evidence" value="ECO:0007669"/>
    <property type="project" value="InterPro"/>
</dbReference>
<evidence type="ECO:0000313" key="4">
    <source>
        <dbReference type="EMBL" id="TCJ16436.1"/>
    </source>
</evidence>
<organism evidence="4 5">
    <name type="scientific">Rubrobacter taiwanensis</name>
    <dbReference type="NCBI Taxonomy" id="185139"/>
    <lineage>
        <taxon>Bacteria</taxon>
        <taxon>Bacillati</taxon>
        <taxon>Actinomycetota</taxon>
        <taxon>Rubrobacteria</taxon>
        <taxon>Rubrobacterales</taxon>
        <taxon>Rubrobacteraceae</taxon>
        <taxon>Rubrobacter</taxon>
    </lineage>
</organism>
<keyword evidence="1" id="KW-0597">Phosphoprotein</keyword>
<dbReference type="GO" id="GO:0043709">
    <property type="term" value="P:cell adhesion involved in single-species biofilm formation"/>
    <property type="evidence" value="ECO:0007669"/>
    <property type="project" value="TreeGrafter"/>
</dbReference>
<dbReference type="SMART" id="SM00267">
    <property type="entry name" value="GGDEF"/>
    <property type="match status" value="1"/>
</dbReference>
<sequence length="312" mass="35550">MRVLIAEDDGVSRLILEKALRKSGHECLAARDGAEAWELYRREDVDVIISDWMMPEMDGLELCRRVREHESSRDGYTYFVFLTALGEKEHLLEGIRSGADDYLTKPLDREELQVRLIAASRVTSLHRRLSEQKEQLRRLNLQLFAQARRDPLTQLGNRLQLREDIEALRGKNRRYGHTFAAVMCDIDHFKPYNDLYGHLRGDEVLRAIAATIAENCRREDLIYRYGGEEFLIILPEQDLESAVLVAGRLRGAVERLGIPHRANEPPGVVTISAGVAALEADAEREIEDLLREADAALYRAKEAGRNRIAPDP</sequence>
<dbReference type="NCBIfam" id="TIGR00254">
    <property type="entry name" value="GGDEF"/>
    <property type="match status" value="1"/>
</dbReference>
<dbReference type="Pfam" id="PF00072">
    <property type="entry name" value="Response_reg"/>
    <property type="match status" value="1"/>
</dbReference>
<dbReference type="FunFam" id="3.30.70.270:FF:000001">
    <property type="entry name" value="Diguanylate cyclase domain protein"/>
    <property type="match status" value="1"/>
</dbReference>
<dbReference type="RefSeq" id="WP_132691467.1">
    <property type="nucleotide sequence ID" value="NZ_SKBU01000016.1"/>
</dbReference>
<dbReference type="OrthoDB" id="23692at2"/>
<evidence type="ECO:0000256" key="1">
    <source>
        <dbReference type="PROSITE-ProRule" id="PRU00169"/>
    </source>
</evidence>
<evidence type="ECO:0000259" key="2">
    <source>
        <dbReference type="PROSITE" id="PS50110"/>
    </source>
</evidence>
<dbReference type="Gene3D" id="3.40.50.2300">
    <property type="match status" value="1"/>
</dbReference>
<feature type="domain" description="GGDEF" evidence="3">
    <location>
        <begin position="177"/>
        <end position="312"/>
    </location>
</feature>
<keyword evidence="5" id="KW-1185">Reference proteome</keyword>
<dbReference type="InterPro" id="IPR043128">
    <property type="entry name" value="Rev_trsase/Diguanyl_cyclase"/>
</dbReference>
<protein>
    <submittedName>
        <fullName evidence="4">Diguanylate cyclase</fullName>
    </submittedName>
</protein>
<feature type="domain" description="Response regulatory" evidence="2">
    <location>
        <begin position="2"/>
        <end position="120"/>
    </location>
</feature>
<dbReference type="PROSITE" id="PS50887">
    <property type="entry name" value="GGDEF"/>
    <property type="match status" value="1"/>
</dbReference>
<reference evidence="4 5" key="1">
    <citation type="submission" date="2019-03" db="EMBL/GenBank/DDBJ databases">
        <title>Whole genome sequence of a novel Rubrobacter taiwanensis strain, isolated from Yellowstone National Park.</title>
        <authorList>
            <person name="Freed S."/>
            <person name="Ramaley R.F."/>
            <person name="Kyndt J.A."/>
        </authorList>
    </citation>
    <scope>NUCLEOTIDE SEQUENCE [LARGE SCALE GENOMIC DNA]</scope>
    <source>
        <strain evidence="4 5">Yellowstone</strain>
    </source>
</reference>
<dbReference type="SMART" id="SM00448">
    <property type="entry name" value="REC"/>
    <property type="match status" value="1"/>
</dbReference>
<dbReference type="PROSITE" id="PS50110">
    <property type="entry name" value="RESPONSE_REGULATORY"/>
    <property type="match status" value="1"/>
</dbReference>
<dbReference type="InterPro" id="IPR050469">
    <property type="entry name" value="Diguanylate_Cyclase"/>
</dbReference>
<dbReference type="InterPro" id="IPR000160">
    <property type="entry name" value="GGDEF_dom"/>
</dbReference>
<dbReference type="Gene3D" id="3.30.70.270">
    <property type="match status" value="1"/>
</dbReference>
<dbReference type="EMBL" id="SKBU01000016">
    <property type="protein sequence ID" value="TCJ16436.1"/>
    <property type="molecule type" value="Genomic_DNA"/>
</dbReference>
<dbReference type="CDD" id="cd01949">
    <property type="entry name" value="GGDEF"/>
    <property type="match status" value="1"/>
</dbReference>
<dbReference type="SUPFAM" id="SSF52172">
    <property type="entry name" value="CheY-like"/>
    <property type="match status" value="1"/>
</dbReference>
<comment type="caution">
    <text evidence="4">The sequence shown here is derived from an EMBL/GenBank/DDBJ whole genome shotgun (WGS) entry which is preliminary data.</text>
</comment>
<dbReference type="AlphaFoldDB" id="A0A4R1BGR6"/>
<dbReference type="CDD" id="cd17574">
    <property type="entry name" value="REC_OmpR"/>
    <property type="match status" value="1"/>
</dbReference>
<dbReference type="GO" id="GO:1902201">
    <property type="term" value="P:negative regulation of bacterial-type flagellum-dependent cell motility"/>
    <property type="evidence" value="ECO:0007669"/>
    <property type="project" value="TreeGrafter"/>
</dbReference>
<gene>
    <name evidence="4" type="ORF">E0L93_09950</name>
</gene>
<dbReference type="InterPro" id="IPR011006">
    <property type="entry name" value="CheY-like_superfamily"/>
</dbReference>
<evidence type="ECO:0000259" key="3">
    <source>
        <dbReference type="PROSITE" id="PS50887"/>
    </source>
</evidence>
<dbReference type="PANTHER" id="PTHR45138">
    <property type="entry name" value="REGULATORY COMPONENTS OF SENSORY TRANSDUCTION SYSTEM"/>
    <property type="match status" value="1"/>
</dbReference>
<dbReference type="GO" id="GO:0005886">
    <property type="term" value="C:plasma membrane"/>
    <property type="evidence" value="ECO:0007669"/>
    <property type="project" value="TreeGrafter"/>
</dbReference>
<dbReference type="GO" id="GO:0052621">
    <property type="term" value="F:diguanylate cyclase activity"/>
    <property type="evidence" value="ECO:0007669"/>
    <property type="project" value="TreeGrafter"/>
</dbReference>
<dbReference type="InterPro" id="IPR029787">
    <property type="entry name" value="Nucleotide_cyclase"/>
</dbReference>
<name>A0A4R1BGR6_9ACTN</name>